<dbReference type="Pfam" id="PF14284">
    <property type="entry name" value="PcfJ"/>
    <property type="match status" value="1"/>
</dbReference>
<accession>A0A7V2WVY3</accession>
<organism evidence="1">
    <name type="scientific">Leucothrix mucor</name>
    <dbReference type="NCBI Taxonomy" id="45248"/>
    <lineage>
        <taxon>Bacteria</taxon>
        <taxon>Pseudomonadati</taxon>
        <taxon>Pseudomonadota</taxon>
        <taxon>Gammaproteobacteria</taxon>
        <taxon>Thiotrichales</taxon>
        <taxon>Thiotrichaceae</taxon>
        <taxon>Leucothrix</taxon>
    </lineage>
</organism>
<name>A0A7V2WVY3_LEUMU</name>
<comment type="caution">
    <text evidence="1">The sequence shown here is derived from an EMBL/GenBank/DDBJ whole genome shotgun (WGS) entry which is preliminary data.</text>
</comment>
<evidence type="ECO:0008006" key="2">
    <source>
        <dbReference type="Google" id="ProtNLM"/>
    </source>
</evidence>
<reference evidence="1" key="1">
    <citation type="journal article" date="2020" name="mSystems">
        <title>Genome- and Community-Level Interaction Insights into Carbon Utilization and Element Cycling Functions of Hydrothermarchaeota in Hydrothermal Sediment.</title>
        <authorList>
            <person name="Zhou Z."/>
            <person name="Liu Y."/>
            <person name="Xu W."/>
            <person name="Pan J."/>
            <person name="Luo Z.H."/>
            <person name="Li M."/>
        </authorList>
    </citation>
    <scope>NUCLEOTIDE SEQUENCE [LARGE SCALE GENOMIC DNA]</scope>
    <source>
        <strain evidence="1">HyVt-493</strain>
    </source>
</reference>
<dbReference type="AlphaFoldDB" id="A0A7V2WVY3"/>
<dbReference type="Proteomes" id="UP000885750">
    <property type="component" value="Unassembled WGS sequence"/>
</dbReference>
<sequence>MISLSEENNLIIDYTQLVGHSCVVTFTSWESGILWTNILEKNRTVHTNFLDDPSLSLSIVHDSPEACQWVDKIPKDLIGKLLDYERIYHTSIYSLLCLLNRYQSAIDLFISNPLLMAIVMHSAKENKWSEETTANLLLEKRIKILEACGFSGDKSTLKIINKLSYRSFTLQKYHLMQTILALPNKHLLNHLPYIDFNLFRLLTSHPQLLSSRLLHSYQAEWPILKFKMLYADIGRMADNEQGDTEQKLLNSRTIDELEAMHDRYTERLNARRYNIDEIEDINYPVAPIAGTENIIPITNSKELLREGRKQHHCVASYHHGIVARRSYIYKVIAPERATLEIRIQSSGHHLGQVKLAYNKMPSKETFESIYAWMES</sequence>
<dbReference type="EMBL" id="DRMS01000373">
    <property type="protein sequence ID" value="HFC93127.1"/>
    <property type="molecule type" value="Genomic_DNA"/>
</dbReference>
<gene>
    <name evidence="1" type="ORF">ENJ51_09980</name>
</gene>
<dbReference type="InterPro" id="IPR025586">
    <property type="entry name" value="PcfJ"/>
</dbReference>
<protein>
    <recommendedName>
        <fullName evidence="2">PcfJ-like protein</fullName>
    </recommendedName>
</protein>
<proteinExistence type="predicted"/>
<evidence type="ECO:0000313" key="1">
    <source>
        <dbReference type="EMBL" id="HFC93127.1"/>
    </source>
</evidence>